<evidence type="ECO:0000313" key="3">
    <source>
        <dbReference type="EMBL" id="KAK5098080.1"/>
    </source>
</evidence>
<feature type="coiled-coil region" evidence="1">
    <location>
        <begin position="114"/>
        <end position="148"/>
    </location>
</feature>
<keyword evidence="4" id="KW-1185">Reference proteome</keyword>
<evidence type="ECO:0000313" key="4">
    <source>
        <dbReference type="Proteomes" id="UP001345013"/>
    </source>
</evidence>
<dbReference type="EMBL" id="JAVRRG010000015">
    <property type="protein sequence ID" value="KAK5098080.1"/>
    <property type="molecule type" value="Genomic_DNA"/>
</dbReference>
<proteinExistence type="predicted"/>
<protein>
    <submittedName>
        <fullName evidence="3">Uncharacterized protein</fullName>
    </submittedName>
</protein>
<name>A0ABR0KJ65_9EURO</name>
<gene>
    <name evidence="3" type="ORF">LTR24_001901</name>
</gene>
<sequence>MNHRMRVSRKRYTWPRTQVDQLETIPESPRTPRVAKFTSDTPSEEQIYPAEDAATPLNSEQCIRHDEKVVPSEAVRAQMIWYSHQLERSCHDRERQNGRIEELEVVCRSQSKTNASLIREMQSWQKNYEAVESELVDAAQEVEEVKAYVRSVETANANLRYALSQAREEQELACRRRWNHRTHRCWQRCKRLSEFLVGACRLPSMRTRKEQDTHVSKPTARPESTCPILHPSTSKISLPPSGT</sequence>
<evidence type="ECO:0000256" key="2">
    <source>
        <dbReference type="SAM" id="MobiDB-lite"/>
    </source>
</evidence>
<feature type="region of interest" description="Disordered" evidence="2">
    <location>
        <begin position="207"/>
        <end position="243"/>
    </location>
</feature>
<reference evidence="3 4" key="1">
    <citation type="submission" date="2023-08" db="EMBL/GenBank/DDBJ databases">
        <title>Black Yeasts Isolated from many extreme environments.</title>
        <authorList>
            <person name="Coleine C."/>
            <person name="Stajich J.E."/>
            <person name="Selbmann L."/>
        </authorList>
    </citation>
    <scope>NUCLEOTIDE SEQUENCE [LARGE SCALE GENOMIC DNA]</scope>
    <source>
        <strain evidence="3 4">CCFEE 5885</strain>
    </source>
</reference>
<keyword evidence="1" id="KW-0175">Coiled coil</keyword>
<comment type="caution">
    <text evidence="3">The sequence shown here is derived from an EMBL/GenBank/DDBJ whole genome shotgun (WGS) entry which is preliminary data.</text>
</comment>
<organism evidence="3 4">
    <name type="scientific">Lithohypha guttulata</name>
    <dbReference type="NCBI Taxonomy" id="1690604"/>
    <lineage>
        <taxon>Eukaryota</taxon>
        <taxon>Fungi</taxon>
        <taxon>Dikarya</taxon>
        <taxon>Ascomycota</taxon>
        <taxon>Pezizomycotina</taxon>
        <taxon>Eurotiomycetes</taxon>
        <taxon>Chaetothyriomycetidae</taxon>
        <taxon>Chaetothyriales</taxon>
        <taxon>Trichomeriaceae</taxon>
        <taxon>Lithohypha</taxon>
    </lineage>
</organism>
<accession>A0ABR0KJ65</accession>
<dbReference type="Proteomes" id="UP001345013">
    <property type="component" value="Unassembled WGS sequence"/>
</dbReference>
<evidence type="ECO:0000256" key="1">
    <source>
        <dbReference type="SAM" id="Coils"/>
    </source>
</evidence>